<evidence type="ECO:0000313" key="2">
    <source>
        <dbReference type="Proteomes" id="UP000465622"/>
    </source>
</evidence>
<organism evidence="1 2">
    <name type="scientific">Mycolicibacterium mageritense</name>
    <name type="common">Mycobacterium mageritense</name>
    <dbReference type="NCBI Taxonomy" id="53462"/>
    <lineage>
        <taxon>Bacteria</taxon>
        <taxon>Bacillati</taxon>
        <taxon>Actinomycetota</taxon>
        <taxon>Actinomycetes</taxon>
        <taxon>Mycobacteriales</taxon>
        <taxon>Mycobacteriaceae</taxon>
        <taxon>Mycolicibacterium</taxon>
    </lineage>
</organism>
<proteinExistence type="predicted"/>
<dbReference type="EMBL" id="AP022567">
    <property type="protein sequence ID" value="BBX33271.1"/>
    <property type="molecule type" value="Genomic_DNA"/>
</dbReference>
<accession>A0ABN5Y6Z8</accession>
<name>A0ABN5Y6Z8_MYCME</name>
<keyword evidence="2" id="KW-1185">Reference proteome</keyword>
<reference evidence="1 2" key="1">
    <citation type="journal article" date="2019" name="Emerg. Microbes Infect.">
        <title>Comprehensive subspecies identification of 175 nontuberculous mycobacteria species based on 7547 genomic profiles.</title>
        <authorList>
            <person name="Matsumoto Y."/>
            <person name="Kinjo T."/>
            <person name="Motooka D."/>
            <person name="Nabeya D."/>
            <person name="Jung N."/>
            <person name="Uechi K."/>
            <person name="Horii T."/>
            <person name="Iida T."/>
            <person name="Fujita J."/>
            <person name="Nakamura S."/>
        </authorList>
    </citation>
    <scope>NUCLEOTIDE SEQUENCE [LARGE SCALE GENOMIC DNA]</scope>
    <source>
        <strain evidence="1 2">JCM 12375</strain>
    </source>
</reference>
<sequence>MIDVAQPANADPVDTDNKGMTAYRTAGVLAAALAAPWLWATTAHAEGSAQLDRVPVVASPTCGGSVSAEAQVTPVQVGDRVEDGVRVAIHYDAGVYDGSCSLTVAANWVNLDTGASGRGDITAVSTIDGHYGFIGYANTTFETGSGTVVVTLSSHPGAELRITT</sequence>
<evidence type="ECO:0000313" key="1">
    <source>
        <dbReference type="EMBL" id="BBX33271.1"/>
    </source>
</evidence>
<protein>
    <submittedName>
        <fullName evidence="1">Uncharacterized protein</fullName>
    </submittedName>
</protein>
<gene>
    <name evidence="1" type="ORF">MMAGJ_25530</name>
</gene>
<dbReference type="Proteomes" id="UP000465622">
    <property type="component" value="Chromosome"/>
</dbReference>